<reference evidence="2 3" key="1">
    <citation type="submission" date="2010-06" db="EMBL/GenBank/DDBJ databases">
        <title>Complete sequence plasmid of Methanohalobium evestigatum Z-7303.</title>
        <authorList>
            <consortium name="US DOE Joint Genome Institute"/>
            <person name="Lucas S."/>
            <person name="Copeland A."/>
            <person name="Lapidus A."/>
            <person name="Cheng J.-F."/>
            <person name="Bruce D."/>
            <person name="Goodwin L."/>
            <person name="Pitluck S."/>
            <person name="Saunders E."/>
            <person name="Detter J.C."/>
            <person name="Han C."/>
            <person name="Tapia R."/>
            <person name="Land M."/>
            <person name="Hauser L."/>
            <person name="Kyrpides N."/>
            <person name="Mikhailova N."/>
            <person name="Sieprawska-Lupa M."/>
            <person name="Whitman W.B."/>
            <person name="Anderson I."/>
            <person name="Woyke T."/>
        </authorList>
    </citation>
    <scope>NUCLEOTIDE SEQUENCE [LARGE SCALE GENOMIC DNA]</scope>
    <source>
        <strain evidence="3">ATCC BAA-1072 / DSM 3721 / NBRC 107634 / OCM 161 / Z-7303</strain>
        <plasmid evidence="3">Plasmid pMETEV01</plasmid>
    </source>
</reference>
<dbReference type="RefSeq" id="WP_013195727.1">
    <property type="nucleotide sequence ID" value="NC_014254.1"/>
</dbReference>
<geneLocation type="plasmid" evidence="2 3">
    <name>pMETEV01</name>
</geneLocation>
<feature type="region of interest" description="Disordered" evidence="1">
    <location>
        <begin position="45"/>
        <end position="64"/>
    </location>
</feature>
<name>D7EC41_METEZ</name>
<evidence type="ECO:0000313" key="3">
    <source>
        <dbReference type="Proteomes" id="UP000000391"/>
    </source>
</evidence>
<evidence type="ECO:0000313" key="2">
    <source>
        <dbReference type="EMBL" id="ADI75163.1"/>
    </source>
</evidence>
<dbReference type="KEGG" id="mev:Metev_2353"/>
<keyword evidence="3" id="KW-1185">Reference proteome</keyword>
<protein>
    <submittedName>
        <fullName evidence="2">Uncharacterized protein</fullName>
    </submittedName>
</protein>
<feature type="compositionally biased region" description="Low complexity" evidence="1">
    <location>
        <begin position="54"/>
        <end position="63"/>
    </location>
</feature>
<dbReference type="AlphaFoldDB" id="D7EC41"/>
<proteinExistence type="predicted"/>
<organism evidence="2 3">
    <name type="scientific">Methanohalobium evestigatum (strain ATCC BAA-1072 / DSM 3721 / NBRC 107634 / OCM 161 / Z-7303)</name>
    <dbReference type="NCBI Taxonomy" id="644295"/>
    <lineage>
        <taxon>Archaea</taxon>
        <taxon>Methanobacteriati</taxon>
        <taxon>Methanobacteriota</taxon>
        <taxon>Stenosarchaea group</taxon>
        <taxon>Methanomicrobia</taxon>
        <taxon>Methanosarcinales</taxon>
        <taxon>Methanosarcinaceae</taxon>
        <taxon>Methanohalobium</taxon>
    </lineage>
</organism>
<accession>D7EC41</accession>
<sequence length="128" mass="15348">MTKKEQLNIRIDKELKDLVVESKKPNPVVVTETLNLYFYGSKKEDENNYKSADDNNNNANNQTDDNKMILDINSIMYQWVYDLRAERDTLKEQLKEKDSLDWKLTQYQQKLGNNENKLRLIDKLKFWK</sequence>
<keyword evidence="2" id="KW-0614">Plasmid</keyword>
<evidence type="ECO:0000256" key="1">
    <source>
        <dbReference type="SAM" id="MobiDB-lite"/>
    </source>
</evidence>
<gene>
    <name evidence="2" type="ordered locus">Metev_2353</name>
</gene>
<dbReference type="EMBL" id="CP002070">
    <property type="protein sequence ID" value="ADI75163.1"/>
    <property type="molecule type" value="Genomic_DNA"/>
</dbReference>
<dbReference type="GeneID" id="9348041"/>
<dbReference type="HOGENOM" id="CLU_1954659_0_0_2"/>
<dbReference type="Proteomes" id="UP000000391">
    <property type="component" value="Plasmid pMETEV01"/>
</dbReference>